<evidence type="ECO:0000256" key="1">
    <source>
        <dbReference type="ARBA" id="ARBA00022692"/>
    </source>
</evidence>
<dbReference type="InterPro" id="IPR036259">
    <property type="entry name" value="MFS_trans_sf"/>
</dbReference>
<dbReference type="SUPFAM" id="SSF103473">
    <property type="entry name" value="MFS general substrate transporter"/>
    <property type="match status" value="1"/>
</dbReference>
<dbReference type="PANTHER" id="PTHR11360">
    <property type="entry name" value="MONOCARBOXYLATE TRANSPORTER"/>
    <property type="match status" value="1"/>
</dbReference>
<keyword evidence="2 4" id="KW-1133">Transmembrane helix</keyword>
<evidence type="ECO:0000256" key="4">
    <source>
        <dbReference type="SAM" id="Phobius"/>
    </source>
</evidence>
<feature type="transmembrane region" description="Helical" evidence="4">
    <location>
        <begin position="215"/>
        <end position="236"/>
    </location>
</feature>
<feature type="domain" description="Major facilitator superfamily (MFS) profile" evidence="5">
    <location>
        <begin position="7"/>
        <end position="391"/>
    </location>
</feature>
<dbReference type="Proteomes" id="UP001499994">
    <property type="component" value="Unassembled WGS sequence"/>
</dbReference>
<dbReference type="InterPro" id="IPR020846">
    <property type="entry name" value="MFS_dom"/>
</dbReference>
<dbReference type="PROSITE" id="PS50850">
    <property type="entry name" value="MFS"/>
    <property type="match status" value="1"/>
</dbReference>
<proteinExistence type="predicted"/>
<dbReference type="RefSeq" id="WP_279029314.1">
    <property type="nucleotide sequence ID" value="NZ_BAABDG010000007.1"/>
</dbReference>
<organism evidence="6 7">
    <name type="scientific">Gibbsiella dentisursi</name>
    <dbReference type="NCBI Taxonomy" id="796890"/>
    <lineage>
        <taxon>Bacteria</taxon>
        <taxon>Pseudomonadati</taxon>
        <taxon>Pseudomonadota</taxon>
        <taxon>Gammaproteobacteria</taxon>
        <taxon>Enterobacterales</taxon>
        <taxon>Yersiniaceae</taxon>
        <taxon>Gibbsiella</taxon>
    </lineage>
</organism>
<feature type="transmembrane region" description="Helical" evidence="4">
    <location>
        <begin position="12"/>
        <end position="31"/>
    </location>
</feature>
<dbReference type="Gene3D" id="1.20.1250.20">
    <property type="entry name" value="MFS general substrate transporter like domains"/>
    <property type="match status" value="2"/>
</dbReference>
<accession>A0ABP7LP05</accession>
<keyword evidence="1 4" id="KW-0812">Transmembrane</keyword>
<evidence type="ECO:0000256" key="2">
    <source>
        <dbReference type="ARBA" id="ARBA00022989"/>
    </source>
</evidence>
<evidence type="ECO:0000313" key="7">
    <source>
        <dbReference type="Proteomes" id="UP001499994"/>
    </source>
</evidence>
<comment type="caution">
    <text evidence="6">The sequence shown here is derived from an EMBL/GenBank/DDBJ whole genome shotgun (WGS) entry which is preliminary data.</text>
</comment>
<evidence type="ECO:0000259" key="5">
    <source>
        <dbReference type="PROSITE" id="PS50850"/>
    </source>
</evidence>
<evidence type="ECO:0000256" key="3">
    <source>
        <dbReference type="ARBA" id="ARBA00023136"/>
    </source>
</evidence>
<dbReference type="PANTHER" id="PTHR11360:SF317">
    <property type="entry name" value="MAJOR FACILITATOR SUPERFAMILY (MFS) PROFILE DOMAIN-CONTAINING PROTEIN-RELATED"/>
    <property type="match status" value="1"/>
</dbReference>
<dbReference type="EMBL" id="BAABDG010000007">
    <property type="protein sequence ID" value="GAA3904132.1"/>
    <property type="molecule type" value="Genomic_DNA"/>
</dbReference>
<reference evidence="7" key="1">
    <citation type="journal article" date="2019" name="Int. J. Syst. Evol. Microbiol.">
        <title>The Global Catalogue of Microorganisms (GCM) 10K type strain sequencing project: providing services to taxonomists for standard genome sequencing and annotation.</title>
        <authorList>
            <consortium name="The Broad Institute Genomics Platform"/>
            <consortium name="The Broad Institute Genome Sequencing Center for Infectious Disease"/>
            <person name="Wu L."/>
            <person name="Ma J."/>
        </authorList>
    </citation>
    <scope>NUCLEOTIDE SEQUENCE [LARGE SCALE GENOMIC DNA]</scope>
    <source>
        <strain evidence="7">JCM 17201</strain>
    </source>
</reference>
<feature type="transmembrane region" description="Helical" evidence="4">
    <location>
        <begin position="155"/>
        <end position="184"/>
    </location>
</feature>
<name>A0ABP7LP05_9GAMM</name>
<feature type="transmembrane region" description="Helical" evidence="4">
    <location>
        <begin position="305"/>
        <end position="328"/>
    </location>
</feature>
<dbReference type="Pfam" id="PF07690">
    <property type="entry name" value="MFS_1"/>
    <property type="match status" value="1"/>
</dbReference>
<feature type="transmembrane region" description="Helical" evidence="4">
    <location>
        <begin position="43"/>
        <end position="64"/>
    </location>
</feature>
<sequence length="409" mass="43272">MSIKPVNRSLIVFGTIICQMGLGTIYTWSLFNQPLVDKFHWGLGDVATTFSITSFFLAFSTLFAGKLQERFGIRNLTLAAGVLVGLGLIASAYVSSLTMIYLLAGVLVGLAVGIAYISTLSNLIKWFPANKGLISGISVGAFGCGSLLFKYVNSALIAGAGVSAAFFYWGAIIMALIVFGSLWLKEPANAQRAAGQSSAPRSDYSVRQMLATKEAYLLFAIFFSACMSGLYLIGIVKDMGVQLTGMDLATAANTVSAVAICNTAGRIILGTLSDKVGRMRVISFTMLVTILAVVALSVFHLSHTAFFLCVGAVAFCFGGNITVFPAIIGDFFGMKNHSKNYGIIYQGFGLGALAGSFIAKYFGGFHATFIVITALSIASLLITLFIKAPHGSSDKTQSGERPQLAQANA</sequence>
<evidence type="ECO:0000313" key="6">
    <source>
        <dbReference type="EMBL" id="GAA3904132.1"/>
    </source>
</evidence>
<keyword evidence="7" id="KW-1185">Reference proteome</keyword>
<feature type="transmembrane region" description="Helical" evidence="4">
    <location>
        <begin position="340"/>
        <end position="359"/>
    </location>
</feature>
<gene>
    <name evidence="6" type="ORF">GCM10022405_31700</name>
</gene>
<feature type="transmembrane region" description="Helical" evidence="4">
    <location>
        <begin position="76"/>
        <end position="94"/>
    </location>
</feature>
<dbReference type="InterPro" id="IPR050327">
    <property type="entry name" value="Proton-linked_MCT"/>
</dbReference>
<feature type="transmembrane region" description="Helical" evidence="4">
    <location>
        <begin position="132"/>
        <end position="149"/>
    </location>
</feature>
<dbReference type="InterPro" id="IPR011701">
    <property type="entry name" value="MFS"/>
</dbReference>
<feature type="transmembrane region" description="Helical" evidence="4">
    <location>
        <begin position="281"/>
        <end position="299"/>
    </location>
</feature>
<feature type="transmembrane region" description="Helical" evidence="4">
    <location>
        <begin position="365"/>
        <end position="386"/>
    </location>
</feature>
<keyword evidence="3 4" id="KW-0472">Membrane</keyword>
<protein>
    <submittedName>
        <fullName evidence="6">OFA family MFS transporter</fullName>
    </submittedName>
</protein>
<feature type="transmembrane region" description="Helical" evidence="4">
    <location>
        <begin position="100"/>
        <end position="120"/>
    </location>
</feature>
<dbReference type="CDD" id="cd17353">
    <property type="entry name" value="MFS_OFA_like"/>
    <property type="match status" value="1"/>
</dbReference>